<protein>
    <recommendedName>
        <fullName evidence="7">FAD-binding domain-containing protein</fullName>
    </recommendedName>
</protein>
<comment type="pathway">
    <text evidence="2">Secondary metabolite biosynthesis.</text>
</comment>
<evidence type="ECO:0000313" key="8">
    <source>
        <dbReference type="EMBL" id="KAK9774469.1"/>
    </source>
</evidence>
<dbReference type="SUPFAM" id="SSF51905">
    <property type="entry name" value="FAD/NAD(P)-binding domain"/>
    <property type="match status" value="1"/>
</dbReference>
<evidence type="ECO:0000256" key="6">
    <source>
        <dbReference type="ARBA" id="ARBA00023002"/>
    </source>
</evidence>
<evidence type="ECO:0000256" key="3">
    <source>
        <dbReference type="ARBA" id="ARBA00007992"/>
    </source>
</evidence>
<dbReference type="PANTHER" id="PTHR47356">
    <property type="entry name" value="FAD-DEPENDENT MONOOXYGENASE ASQG-RELATED"/>
    <property type="match status" value="1"/>
</dbReference>
<keyword evidence="6" id="KW-0560">Oxidoreductase</keyword>
<accession>A0ABR2XKW5</accession>
<comment type="similarity">
    <text evidence="3">Belongs to the paxM FAD-dependent monooxygenase family.</text>
</comment>
<dbReference type="Gene3D" id="3.50.50.60">
    <property type="entry name" value="FAD/NAD(P)-binding domain"/>
    <property type="match status" value="1"/>
</dbReference>
<dbReference type="EMBL" id="JARVKM010000041">
    <property type="protein sequence ID" value="KAK9774469.1"/>
    <property type="molecule type" value="Genomic_DNA"/>
</dbReference>
<dbReference type="Pfam" id="PF01494">
    <property type="entry name" value="FAD_binding_3"/>
    <property type="match status" value="1"/>
</dbReference>
<sequence>MANFKAIIIGGGPAGLAMAHCLRLAEIDYVLFERRDSITDPEGAAISIMPHVVRILHQLGMFNDVLKLGSPMRNTVHVSGDDKGWRDDGGTVVAEKFGYNVMLFERYQLVDLLLRSLPDHHQRIKTSKSVKSIQERDDGVSVTLEDGSVEHGSIVIGADGVHSKVRQLLSEMHPGDIDAAPFASFTHGLYGHGPRTDAFHDGEIVERHSDGWAFQTLTGGDRTYYFIYKTLAEPTKERKRFTEADAAEFVKPYLDEKIIGDITFENLWKGRDVGNLRHLEQGISRVWSRGRVVLLGDSVHKVTPNLGVGGNMGIESAVCLANHLHALLLRRPCPDTISLSQMFHAYREQRIEVVETWYNIAYAQMKFLTFETDRHKKAFDKASENGLQSTSRSPPSDRYLRGLRQGITLNYVPLESELSGTCPWADGTPPALDPRPKL</sequence>
<dbReference type="PANTHER" id="PTHR47356:SF2">
    <property type="entry name" value="FAD-BINDING DOMAIN-CONTAINING PROTEIN-RELATED"/>
    <property type="match status" value="1"/>
</dbReference>
<dbReference type="InterPro" id="IPR036188">
    <property type="entry name" value="FAD/NAD-bd_sf"/>
</dbReference>
<evidence type="ECO:0000259" key="7">
    <source>
        <dbReference type="Pfam" id="PF01494"/>
    </source>
</evidence>
<evidence type="ECO:0000256" key="4">
    <source>
        <dbReference type="ARBA" id="ARBA00022630"/>
    </source>
</evidence>
<comment type="caution">
    <text evidence="8">The sequence shown here is derived from an EMBL/GenBank/DDBJ whole genome shotgun (WGS) entry which is preliminary data.</text>
</comment>
<organism evidence="8 9">
    <name type="scientific">Seiridium cardinale</name>
    <dbReference type="NCBI Taxonomy" id="138064"/>
    <lineage>
        <taxon>Eukaryota</taxon>
        <taxon>Fungi</taxon>
        <taxon>Dikarya</taxon>
        <taxon>Ascomycota</taxon>
        <taxon>Pezizomycotina</taxon>
        <taxon>Sordariomycetes</taxon>
        <taxon>Xylariomycetidae</taxon>
        <taxon>Amphisphaeriales</taxon>
        <taxon>Sporocadaceae</taxon>
        <taxon>Seiridium</taxon>
    </lineage>
</organism>
<gene>
    <name evidence="8" type="ORF">SCAR479_08817</name>
</gene>
<dbReference type="PRINTS" id="PR00420">
    <property type="entry name" value="RNGMNOXGNASE"/>
</dbReference>
<evidence type="ECO:0000256" key="5">
    <source>
        <dbReference type="ARBA" id="ARBA00022827"/>
    </source>
</evidence>
<dbReference type="InterPro" id="IPR002938">
    <property type="entry name" value="FAD-bd"/>
</dbReference>
<evidence type="ECO:0000313" key="9">
    <source>
        <dbReference type="Proteomes" id="UP001465668"/>
    </source>
</evidence>
<keyword evidence="5" id="KW-0274">FAD</keyword>
<evidence type="ECO:0000256" key="2">
    <source>
        <dbReference type="ARBA" id="ARBA00005179"/>
    </source>
</evidence>
<name>A0ABR2XKW5_9PEZI</name>
<dbReference type="InterPro" id="IPR050562">
    <property type="entry name" value="FAD_mOase_fung"/>
</dbReference>
<keyword evidence="4" id="KW-0285">Flavoprotein</keyword>
<dbReference type="Proteomes" id="UP001465668">
    <property type="component" value="Unassembled WGS sequence"/>
</dbReference>
<comment type="cofactor">
    <cofactor evidence="1">
        <name>FAD</name>
        <dbReference type="ChEBI" id="CHEBI:57692"/>
    </cofactor>
</comment>
<keyword evidence="9" id="KW-1185">Reference proteome</keyword>
<evidence type="ECO:0000256" key="1">
    <source>
        <dbReference type="ARBA" id="ARBA00001974"/>
    </source>
</evidence>
<proteinExistence type="inferred from homology"/>
<reference evidence="8 9" key="1">
    <citation type="submission" date="2024-02" db="EMBL/GenBank/DDBJ databases">
        <title>First draft genome assembly of two strains of Seiridium cardinale.</title>
        <authorList>
            <person name="Emiliani G."/>
            <person name="Scali E."/>
        </authorList>
    </citation>
    <scope>NUCLEOTIDE SEQUENCE [LARGE SCALE GENOMIC DNA]</scope>
    <source>
        <strain evidence="8 9">BM-138-000479</strain>
    </source>
</reference>
<feature type="domain" description="FAD-binding" evidence="7">
    <location>
        <begin position="5"/>
        <end position="328"/>
    </location>
</feature>